<proteinExistence type="predicted"/>
<accession>A0ABX6NY99</accession>
<evidence type="ECO:0000313" key="2">
    <source>
        <dbReference type="Proteomes" id="UP000502657"/>
    </source>
</evidence>
<protein>
    <submittedName>
        <fullName evidence="1">Uncharacterized protein</fullName>
    </submittedName>
</protein>
<evidence type="ECO:0000313" key="1">
    <source>
        <dbReference type="EMBL" id="QJT41362.1"/>
    </source>
</evidence>
<sequence>MSSYFRDITPDVESVVPEEYQGRCKLICDNSFAVFPSLEQAERAACIAVNPTVGGYSDVRIEVTTEEITHDTVDDWFLD</sequence>
<organism evidence="1 2">
    <name type="scientific">Aeromonas media</name>
    <dbReference type="NCBI Taxonomy" id="651"/>
    <lineage>
        <taxon>Bacteria</taxon>
        <taxon>Pseudomonadati</taxon>
        <taxon>Pseudomonadota</taxon>
        <taxon>Gammaproteobacteria</taxon>
        <taxon>Aeromonadales</taxon>
        <taxon>Aeromonadaceae</taxon>
        <taxon>Aeromonas</taxon>
    </lineage>
</organism>
<dbReference type="EMBL" id="CP038449">
    <property type="protein sequence ID" value="QJT41362.1"/>
    <property type="molecule type" value="Genomic_DNA"/>
</dbReference>
<name>A0ABX6NY99_AERME</name>
<reference evidence="1 2" key="1">
    <citation type="submission" date="2019-03" db="EMBL/GenBank/DDBJ databases">
        <title>Novel transposon Tn6433 accelerates the dissemination of tet(E) in Aeromonas from aerobic biofilm under oxytetracycline stress.</title>
        <authorList>
            <person name="Shi Y."/>
            <person name="Tian Z."/>
            <person name="Zhang Y."/>
            <person name="Zhang H."/>
            <person name="Yang M."/>
        </authorList>
    </citation>
    <scope>NUCLEOTIDE SEQUENCE [LARGE SCALE GENOMIC DNA]</scope>
    <source>
        <strain evidence="1 2">R50-22</strain>
        <plasmid evidence="2">paeme5</plasmid>
    </source>
</reference>
<dbReference type="Proteomes" id="UP000502657">
    <property type="component" value="Plasmid pAeme5"/>
</dbReference>
<keyword evidence="2" id="KW-1185">Reference proteome</keyword>
<keyword evidence="1" id="KW-0614">Plasmid</keyword>
<geneLocation type="plasmid" evidence="2">
    <name>paeme5</name>
</geneLocation>
<gene>
    <name evidence="1" type="ORF">E4188_22985</name>
</gene>
<dbReference type="RefSeq" id="WP_171270084.1">
    <property type="nucleotide sequence ID" value="NZ_CP038446.1"/>
</dbReference>